<feature type="region of interest" description="Disordered" evidence="5">
    <location>
        <begin position="124"/>
        <end position="460"/>
    </location>
</feature>
<feature type="compositionally biased region" description="Low complexity" evidence="5">
    <location>
        <begin position="141"/>
        <end position="152"/>
    </location>
</feature>
<evidence type="ECO:0000313" key="8">
    <source>
        <dbReference type="Proteomes" id="UP000298327"/>
    </source>
</evidence>
<gene>
    <name evidence="7" type="ORF">EVG20_g7980</name>
</gene>
<feature type="compositionally biased region" description="Basic and acidic residues" evidence="5">
    <location>
        <begin position="153"/>
        <end position="167"/>
    </location>
</feature>
<dbReference type="EMBL" id="SEOQ01000652">
    <property type="protein sequence ID" value="TFY58909.1"/>
    <property type="molecule type" value="Genomic_DNA"/>
</dbReference>
<dbReference type="GO" id="GO:0008270">
    <property type="term" value="F:zinc ion binding"/>
    <property type="evidence" value="ECO:0007669"/>
    <property type="project" value="UniProtKB-KW"/>
</dbReference>
<comment type="caution">
    <text evidence="7">The sequence shown here is derived from an EMBL/GenBank/DDBJ whole genome shotgun (WGS) entry which is preliminary data.</text>
</comment>
<accession>A0A4Y9YDE7</accession>
<feature type="compositionally biased region" description="Basic and acidic residues" evidence="5">
    <location>
        <begin position="10"/>
        <end position="34"/>
    </location>
</feature>
<evidence type="ECO:0000259" key="6">
    <source>
        <dbReference type="PROSITE" id="PS50016"/>
    </source>
</evidence>
<keyword evidence="1" id="KW-0479">Metal-binding</keyword>
<feature type="compositionally biased region" description="Pro residues" evidence="5">
    <location>
        <begin position="311"/>
        <end position="328"/>
    </location>
</feature>
<feature type="region of interest" description="Disordered" evidence="5">
    <location>
        <begin position="493"/>
        <end position="514"/>
    </location>
</feature>
<dbReference type="PROSITE" id="PS01359">
    <property type="entry name" value="ZF_PHD_1"/>
    <property type="match status" value="1"/>
</dbReference>
<dbReference type="Pfam" id="PF00628">
    <property type="entry name" value="PHD"/>
    <property type="match status" value="1"/>
</dbReference>
<feature type="compositionally biased region" description="Basic residues" evidence="5">
    <location>
        <begin position="499"/>
        <end position="511"/>
    </location>
</feature>
<dbReference type="PROSITE" id="PS50016">
    <property type="entry name" value="ZF_PHD_2"/>
    <property type="match status" value="1"/>
</dbReference>
<organism evidence="7 8">
    <name type="scientific">Dentipellis fragilis</name>
    <dbReference type="NCBI Taxonomy" id="205917"/>
    <lineage>
        <taxon>Eukaryota</taxon>
        <taxon>Fungi</taxon>
        <taxon>Dikarya</taxon>
        <taxon>Basidiomycota</taxon>
        <taxon>Agaricomycotina</taxon>
        <taxon>Agaricomycetes</taxon>
        <taxon>Russulales</taxon>
        <taxon>Hericiaceae</taxon>
        <taxon>Dentipellis</taxon>
    </lineage>
</organism>
<dbReference type="InterPro" id="IPR019786">
    <property type="entry name" value="Zinc_finger_PHD-type_CS"/>
</dbReference>
<keyword evidence="8" id="KW-1185">Reference proteome</keyword>
<feature type="compositionally biased region" description="Low complexity" evidence="5">
    <location>
        <begin position="180"/>
        <end position="196"/>
    </location>
</feature>
<dbReference type="InterPro" id="IPR011011">
    <property type="entry name" value="Znf_FYVE_PHD"/>
</dbReference>
<evidence type="ECO:0000256" key="5">
    <source>
        <dbReference type="SAM" id="MobiDB-lite"/>
    </source>
</evidence>
<feature type="compositionally biased region" description="Polar residues" evidence="5">
    <location>
        <begin position="265"/>
        <end position="280"/>
    </location>
</feature>
<dbReference type="InterPro" id="IPR001965">
    <property type="entry name" value="Znf_PHD"/>
</dbReference>
<sequence length="529" mass="56154">MLILAASESNEQRRDGEEGKNRAKRERADSEACRRRWPSGTATGSAVRADAAMPPSPICVRCGKDGTGPTNFLLTCSECRRAWHHRCHVPPVEEADLIARVKATMANDVDNGLDGWMCKRCKKNQGKATGGGRAPAPAPAPAASTAQPTASSKDADISHIPRKRPAEPEAAEVQPGPVSAKPAAPAQPLRPQAPAANFQPYERPPHMREASEAISNPSKSAPQPLPRPPTGSSNGLLTKSARNHHPPVQNKATIPQAGPSRRQDTSYVTPGNASTATVPDSQDPRARSSSQTGRPPMQRARDAPPHHTRNVPPPAPPAPPPPPPPPSAAPSIPFASTGLPDFRSISSRMRASGRLDPPAFERALAQVSSSTITGTAPAPANQPQVRTPAPRASSPAPAPEPGPAQAKPEVEDYDIEDLYWPPRAPAGPNTRAITLEPAPAAPEASFPTPMSLSPAPAPHTGKLPSEYIRAKCDTEAEAALVRAWARLRVRDADPDAPRRARKARARKATRREKREREFVMVGDCVLAGA</sequence>
<dbReference type="STRING" id="205917.A0A4Y9YDE7"/>
<dbReference type="InterPro" id="IPR013083">
    <property type="entry name" value="Znf_RING/FYVE/PHD"/>
</dbReference>
<evidence type="ECO:0000256" key="2">
    <source>
        <dbReference type="ARBA" id="ARBA00022771"/>
    </source>
</evidence>
<dbReference type="AlphaFoldDB" id="A0A4Y9YDE7"/>
<dbReference type="Gene3D" id="3.30.40.10">
    <property type="entry name" value="Zinc/RING finger domain, C3HC4 (zinc finger)"/>
    <property type="match status" value="1"/>
</dbReference>
<dbReference type="Proteomes" id="UP000298327">
    <property type="component" value="Unassembled WGS sequence"/>
</dbReference>
<feature type="domain" description="PHD-type" evidence="6">
    <location>
        <begin position="56"/>
        <end position="124"/>
    </location>
</feature>
<name>A0A4Y9YDE7_9AGAM</name>
<keyword evidence="3" id="KW-0862">Zinc</keyword>
<protein>
    <recommendedName>
        <fullName evidence="6">PHD-type domain-containing protein</fullName>
    </recommendedName>
</protein>
<reference evidence="7 8" key="1">
    <citation type="submission" date="2019-02" db="EMBL/GenBank/DDBJ databases">
        <title>Genome sequencing of the rare red list fungi Dentipellis fragilis.</title>
        <authorList>
            <person name="Buettner E."/>
            <person name="Kellner H."/>
        </authorList>
    </citation>
    <scope>NUCLEOTIDE SEQUENCE [LARGE SCALE GENOMIC DNA]</scope>
    <source>
        <strain evidence="7 8">DSM 105465</strain>
    </source>
</reference>
<evidence type="ECO:0000256" key="1">
    <source>
        <dbReference type="ARBA" id="ARBA00022723"/>
    </source>
</evidence>
<dbReference type="InterPro" id="IPR019787">
    <property type="entry name" value="Znf_PHD-finger"/>
</dbReference>
<dbReference type="SMART" id="SM00249">
    <property type="entry name" value="PHD"/>
    <property type="match status" value="1"/>
</dbReference>
<feature type="region of interest" description="Disordered" evidence="5">
    <location>
        <begin position="1"/>
        <end position="49"/>
    </location>
</feature>
<keyword evidence="2 4" id="KW-0863">Zinc-finger</keyword>
<evidence type="ECO:0000256" key="4">
    <source>
        <dbReference type="PROSITE-ProRule" id="PRU00146"/>
    </source>
</evidence>
<dbReference type="PRINTS" id="PR01217">
    <property type="entry name" value="PRICHEXTENSN"/>
</dbReference>
<dbReference type="SUPFAM" id="SSF57903">
    <property type="entry name" value="FYVE/PHD zinc finger"/>
    <property type="match status" value="1"/>
</dbReference>
<dbReference type="OrthoDB" id="10033786at2759"/>
<evidence type="ECO:0000313" key="7">
    <source>
        <dbReference type="EMBL" id="TFY58909.1"/>
    </source>
</evidence>
<proteinExistence type="predicted"/>
<evidence type="ECO:0000256" key="3">
    <source>
        <dbReference type="ARBA" id="ARBA00022833"/>
    </source>
</evidence>